<proteinExistence type="predicted"/>
<evidence type="ECO:0008006" key="3">
    <source>
        <dbReference type="Google" id="ProtNLM"/>
    </source>
</evidence>
<dbReference type="AlphaFoldDB" id="A0AAV8V245"/>
<reference evidence="1 2" key="1">
    <citation type="journal article" date="2023" name="Nat. Commun.">
        <title>Origin of minicircular mitochondrial genomes in red algae.</title>
        <authorList>
            <person name="Lee Y."/>
            <person name="Cho C.H."/>
            <person name="Lee Y.M."/>
            <person name="Park S.I."/>
            <person name="Yang J.H."/>
            <person name="West J.A."/>
            <person name="Bhattacharya D."/>
            <person name="Yoon H.S."/>
        </authorList>
    </citation>
    <scope>NUCLEOTIDE SEQUENCE [LARGE SCALE GENOMIC DNA]</scope>
    <source>
        <strain evidence="1 2">CCMP1338</strain>
        <tissue evidence="1">Whole cell</tissue>
    </source>
</reference>
<gene>
    <name evidence="1" type="ORF">NDN08_005494</name>
</gene>
<organism evidence="1 2">
    <name type="scientific">Rhodosorus marinus</name>
    <dbReference type="NCBI Taxonomy" id="101924"/>
    <lineage>
        <taxon>Eukaryota</taxon>
        <taxon>Rhodophyta</taxon>
        <taxon>Stylonematophyceae</taxon>
        <taxon>Stylonematales</taxon>
        <taxon>Stylonemataceae</taxon>
        <taxon>Rhodosorus</taxon>
    </lineage>
</organism>
<keyword evidence="2" id="KW-1185">Reference proteome</keyword>
<evidence type="ECO:0000313" key="2">
    <source>
        <dbReference type="Proteomes" id="UP001157974"/>
    </source>
</evidence>
<accession>A0AAV8V245</accession>
<sequence>MPPYGNNTMQNMYEMTGRRGRQAVAPEDMGVHGGLGMAGDQHQMRMSHQMGINQGGVNAHGTAKRGRTPGTKVLRTCPECSHQIPAALSKCLHCSKTFREKKQKGARSGKRGKKICPACRLENPAATSTCKGCGHVFRLKITEKFNKIVMNKAQAAQQKGFGGPIGMASAGGMNAGMMAGGPYGMAGMGGNGAAGAHQMVGMNGVPAQHGYGYPHQMNSMTGIGGMSSLGGGIGGGLGMMNGGVVQGMGMGGRGPQDHRMDGNMHRGGR</sequence>
<protein>
    <recommendedName>
        <fullName evidence="3">DZANK-type domain-containing protein</fullName>
    </recommendedName>
</protein>
<dbReference type="EMBL" id="JAMWBK010000001">
    <property type="protein sequence ID" value="KAJ8908789.1"/>
    <property type="molecule type" value="Genomic_DNA"/>
</dbReference>
<name>A0AAV8V245_9RHOD</name>
<comment type="caution">
    <text evidence="1">The sequence shown here is derived from an EMBL/GenBank/DDBJ whole genome shotgun (WGS) entry which is preliminary data.</text>
</comment>
<evidence type="ECO:0000313" key="1">
    <source>
        <dbReference type="EMBL" id="KAJ8908789.1"/>
    </source>
</evidence>
<dbReference type="Proteomes" id="UP001157974">
    <property type="component" value="Unassembled WGS sequence"/>
</dbReference>